<keyword evidence="3" id="KW-0805">Transcription regulation</keyword>
<dbReference type="InterPro" id="IPR011006">
    <property type="entry name" value="CheY-like_superfamily"/>
</dbReference>
<keyword evidence="5" id="KW-0804">Transcription</keyword>
<evidence type="ECO:0000259" key="8">
    <source>
        <dbReference type="PROSITE" id="PS50110"/>
    </source>
</evidence>
<dbReference type="PROSITE" id="PS51755">
    <property type="entry name" value="OMPR_PHOB"/>
    <property type="match status" value="1"/>
</dbReference>
<dbReference type="InterPro" id="IPR001789">
    <property type="entry name" value="Sig_transdc_resp-reg_receiver"/>
</dbReference>
<feature type="modified residue" description="4-aspartylphosphate" evidence="6">
    <location>
        <position position="56"/>
    </location>
</feature>
<sequence>MIRRTTRVLVVEDDPSISRLLQLELAHRGMEVYPVANGRAALKAVASARPDVVILDILLPGLDGEGVLRALRATGSSLPVIMLTARDGVSDKIRNLRTGADDYLTKPFDIDELVARIGTVLRRAAPNEVIRIGDLEVNLTAHAVRRGSTPINLTAREYDLLTFLAINAPRIMSRDVILDRVWNSPDVDPNVVDVYIGYLRRKIDRAGPTPLIRTVRGVGFTLRNE</sequence>
<evidence type="ECO:0000256" key="2">
    <source>
        <dbReference type="ARBA" id="ARBA00023012"/>
    </source>
</evidence>
<dbReference type="SMART" id="SM00448">
    <property type="entry name" value="REC"/>
    <property type="match status" value="1"/>
</dbReference>
<accession>A0A6J4V803</accession>
<dbReference type="PROSITE" id="PS50110">
    <property type="entry name" value="RESPONSE_REGULATORY"/>
    <property type="match status" value="1"/>
</dbReference>
<feature type="domain" description="Response regulatory" evidence="8">
    <location>
        <begin position="7"/>
        <end position="121"/>
    </location>
</feature>
<dbReference type="SMART" id="SM00862">
    <property type="entry name" value="Trans_reg_C"/>
    <property type="match status" value="1"/>
</dbReference>
<dbReference type="GO" id="GO:0006355">
    <property type="term" value="P:regulation of DNA-templated transcription"/>
    <property type="evidence" value="ECO:0007669"/>
    <property type="project" value="InterPro"/>
</dbReference>
<dbReference type="EMBL" id="CADCWJ010000544">
    <property type="protein sequence ID" value="CAA9571577.1"/>
    <property type="molecule type" value="Genomic_DNA"/>
</dbReference>
<proteinExistence type="predicted"/>
<reference evidence="10" key="1">
    <citation type="submission" date="2020-02" db="EMBL/GenBank/DDBJ databases">
        <authorList>
            <person name="Meier V. D."/>
        </authorList>
    </citation>
    <scope>NUCLEOTIDE SEQUENCE</scope>
    <source>
        <strain evidence="10">AVDCRST_MAG87</strain>
    </source>
</reference>
<dbReference type="InterPro" id="IPR001867">
    <property type="entry name" value="OmpR/PhoB-type_DNA-bd"/>
</dbReference>
<dbReference type="InterPro" id="IPR036388">
    <property type="entry name" value="WH-like_DNA-bd_sf"/>
</dbReference>
<evidence type="ECO:0000256" key="7">
    <source>
        <dbReference type="PROSITE-ProRule" id="PRU01091"/>
    </source>
</evidence>
<evidence type="ECO:0000259" key="9">
    <source>
        <dbReference type="PROSITE" id="PS51755"/>
    </source>
</evidence>
<evidence type="ECO:0000256" key="6">
    <source>
        <dbReference type="PROSITE-ProRule" id="PRU00169"/>
    </source>
</evidence>
<dbReference type="AlphaFoldDB" id="A0A6J4V803"/>
<evidence type="ECO:0000256" key="3">
    <source>
        <dbReference type="ARBA" id="ARBA00023015"/>
    </source>
</evidence>
<name>A0A6J4V803_9BACT</name>
<dbReference type="GO" id="GO:0005829">
    <property type="term" value="C:cytosol"/>
    <property type="evidence" value="ECO:0007669"/>
    <property type="project" value="TreeGrafter"/>
</dbReference>
<dbReference type="Pfam" id="PF00486">
    <property type="entry name" value="Trans_reg_C"/>
    <property type="match status" value="1"/>
</dbReference>
<dbReference type="PANTHER" id="PTHR48111">
    <property type="entry name" value="REGULATOR OF RPOS"/>
    <property type="match status" value="1"/>
</dbReference>
<keyword evidence="4 7" id="KW-0238">DNA-binding</keyword>
<keyword evidence="1 6" id="KW-0597">Phosphoprotein</keyword>
<dbReference type="CDD" id="cd17574">
    <property type="entry name" value="REC_OmpR"/>
    <property type="match status" value="1"/>
</dbReference>
<evidence type="ECO:0000313" key="10">
    <source>
        <dbReference type="EMBL" id="CAA9571577.1"/>
    </source>
</evidence>
<dbReference type="Gene3D" id="3.40.50.2300">
    <property type="match status" value="1"/>
</dbReference>
<dbReference type="Gene3D" id="6.10.250.690">
    <property type="match status" value="1"/>
</dbReference>
<dbReference type="PANTHER" id="PTHR48111:SF28">
    <property type="entry name" value="TRANSCRIPTIONAL REGULATORY PROTEIN TCRX-RELATED"/>
    <property type="match status" value="1"/>
</dbReference>
<dbReference type="GO" id="GO:0000156">
    <property type="term" value="F:phosphorelay response regulator activity"/>
    <property type="evidence" value="ECO:0007669"/>
    <property type="project" value="TreeGrafter"/>
</dbReference>
<dbReference type="FunFam" id="1.10.10.10:FF:000005">
    <property type="entry name" value="Two-component system response regulator"/>
    <property type="match status" value="1"/>
</dbReference>
<dbReference type="CDD" id="cd00383">
    <property type="entry name" value="trans_reg_C"/>
    <property type="match status" value="1"/>
</dbReference>
<dbReference type="GO" id="GO:0032993">
    <property type="term" value="C:protein-DNA complex"/>
    <property type="evidence" value="ECO:0007669"/>
    <property type="project" value="TreeGrafter"/>
</dbReference>
<dbReference type="Pfam" id="PF00072">
    <property type="entry name" value="Response_reg"/>
    <property type="match status" value="1"/>
</dbReference>
<organism evidence="10">
    <name type="scientific">uncultured Thermomicrobiales bacterium</name>
    <dbReference type="NCBI Taxonomy" id="1645740"/>
    <lineage>
        <taxon>Bacteria</taxon>
        <taxon>Pseudomonadati</taxon>
        <taxon>Thermomicrobiota</taxon>
        <taxon>Thermomicrobia</taxon>
        <taxon>Thermomicrobiales</taxon>
        <taxon>environmental samples</taxon>
    </lineage>
</organism>
<evidence type="ECO:0000256" key="4">
    <source>
        <dbReference type="ARBA" id="ARBA00023125"/>
    </source>
</evidence>
<evidence type="ECO:0000256" key="1">
    <source>
        <dbReference type="ARBA" id="ARBA00022553"/>
    </source>
</evidence>
<dbReference type="FunFam" id="3.40.50.2300:FF:000001">
    <property type="entry name" value="DNA-binding response regulator PhoB"/>
    <property type="match status" value="1"/>
</dbReference>
<feature type="DNA-binding region" description="OmpR/PhoB-type" evidence="7">
    <location>
        <begin position="127"/>
        <end position="224"/>
    </location>
</feature>
<dbReference type="SUPFAM" id="SSF52172">
    <property type="entry name" value="CheY-like"/>
    <property type="match status" value="1"/>
</dbReference>
<evidence type="ECO:0000256" key="5">
    <source>
        <dbReference type="ARBA" id="ARBA00023163"/>
    </source>
</evidence>
<keyword evidence="2" id="KW-0902">Two-component regulatory system</keyword>
<protein>
    <submittedName>
        <fullName evidence="10">Two-component transcriptional response regulator, LuxR family</fullName>
    </submittedName>
</protein>
<dbReference type="InterPro" id="IPR039420">
    <property type="entry name" value="WalR-like"/>
</dbReference>
<dbReference type="GO" id="GO:0000976">
    <property type="term" value="F:transcription cis-regulatory region binding"/>
    <property type="evidence" value="ECO:0007669"/>
    <property type="project" value="TreeGrafter"/>
</dbReference>
<gene>
    <name evidence="10" type="ORF">AVDCRST_MAG87-2467</name>
</gene>
<dbReference type="Gene3D" id="1.10.10.10">
    <property type="entry name" value="Winged helix-like DNA-binding domain superfamily/Winged helix DNA-binding domain"/>
    <property type="match status" value="1"/>
</dbReference>
<feature type="domain" description="OmpR/PhoB-type" evidence="9">
    <location>
        <begin position="127"/>
        <end position="224"/>
    </location>
</feature>